<dbReference type="OrthoDB" id="771937at2759"/>
<dbReference type="Pfam" id="PF25019">
    <property type="entry name" value="LRR_R13L1-DRL21"/>
    <property type="match status" value="1"/>
</dbReference>
<feature type="non-terminal residue" evidence="8">
    <location>
        <position position="1"/>
    </location>
</feature>
<feature type="region of interest" description="Disordered" evidence="4">
    <location>
        <begin position="192"/>
        <end position="216"/>
    </location>
</feature>
<dbReference type="InterPro" id="IPR036388">
    <property type="entry name" value="WH-like_DNA-bd_sf"/>
</dbReference>
<evidence type="ECO:0000259" key="6">
    <source>
        <dbReference type="Pfam" id="PF23559"/>
    </source>
</evidence>
<evidence type="ECO:0000256" key="1">
    <source>
        <dbReference type="ARBA" id="ARBA00022614"/>
    </source>
</evidence>
<evidence type="ECO:0000313" key="8">
    <source>
        <dbReference type="EMBL" id="TVT99493.1"/>
    </source>
</evidence>
<dbReference type="GO" id="GO:0042742">
    <property type="term" value="P:defense response to bacterium"/>
    <property type="evidence" value="ECO:0007669"/>
    <property type="project" value="UniProtKB-ARBA"/>
</dbReference>
<dbReference type="GO" id="GO:0009626">
    <property type="term" value="P:plant-type hypersensitive response"/>
    <property type="evidence" value="ECO:0007669"/>
    <property type="project" value="UniProtKB-ARBA"/>
</dbReference>
<dbReference type="AlphaFoldDB" id="A0A5J9SKK8"/>
<dbReference type="InterPro" id="IPR002182">
    <property type="entry name" value="NB-ARC"/>
</dbReference>
<organism evidence="8 9">
    <name type="scientific">Eragrostis curvula</name>
    <name type="common">weeping love grass</name>
    <dbReference type="NCBI Taxonomy" id="38414"/>
    <lineage>
        <taxon>Eukaryota</taxon>
        <taxon>Viridiplantae</taxon>
        <taxon>Streptophyta</taxon>
        <taxon>Embryophyta</taxon>
        <taxon>Tracheophyta</taxon>
        <taxon>Spermatophyta</taxon>
        <taxon>Magnoliopsida</taxon>
        <taxon>Liliopsida</taxon>
        <taxon>Poales</taxon>
        <taxon>Poaceae</taxon>
        <taxon>PACMAD clade</taxon>
        <taxon>Chloridoideae</taxon>
        <taxon>Eragrostideae</taxon>
        <taxon>Eragrostidinae</taxon>
        <taxon>Eragrostis</taxon>
    </lineage>
</organism>
<reference evidence="8 9" key="1">
    <citation type="journal article" date="2019" name="Sci. Rep.">
        <title>A high-quality genome of Eragrostis curvula grass provides insights into Poaceae evolution and supports new strategies to enhance forage quality.</title>
        <authorList>
            <person name="Carballo J."/>
            <person name="Santos B.A.C.M."/>
            <person name="Zappacosta D."/>
            <person name="Garbus I."/>
            <person name="Selva J.P."/>
            <person name="Gallo C.A."/>
            <person name="Diaz A."/>
            <person name="Albertini E."/>
            <person name="Caccamo M."/>
            <person name="Echenique V."/>
        </authorList>
    </citation>
    <scope>NUCLEOTIDE SEQUENCE [LARGE SCALE GENOMIC DNA]</scope>
    <source>
        <strain evidence="9">cv. Victoria</strain>
        <tissue evidence="8">Leaf</tissue>
    </source>
</reference>
<evidence type="ECO:0000259" key="5">
    <source>
        <dbReference type="Pfam" id="PF00931"/>
    </source>
</evidence>
<dbReference type="Gene3D" id="3.40.50.300">
    <property type="entry name" value="P-loop containing nucleotide triphosphate hydrolases"/>
    <property type="match status" value="1"/>
</dbReference>
<dbReference type="InterPro" id="IPR056789">
    <property type="entry name" value="LRR_R13L1-DRL21"/>
</dbReference>
<keyword evidence="3" id="KW-0611">Plant defense</keyword>
<dbReference type="InterPro" id="IPR032675">
    <property type="entry name" value="LRR_dom_sf"/>
</dbReference>
<feature type="domain" description="R13L1/DRL21-like LRR repeat region" evidence="7">
    <location>
        <begin position="732"/>
        <end position="854"/>
    </location>
</feature>
<comment type="caution">
    <text evidence="8">The sequence shown here is derived from an EMBL/GenBank/DDBJ whole genome shotgun (WGS) entry which is preliminary data.</text>
</comment>
<sequence length="1070" mass="121010">METLQWILSAGTSFFEAINLSNELDCLRSSLPKARLLINRGEWGMFKDKNLAELLLHLKDTTYDAEDLLRKFEDQMLQQRIEDAGRSRAGQLLSSSLNLAKTFIYRSKKRVKEIQDKLDKVVADVEGALNLMGIQVEPLQLMPETSSVISAPEIFGRDSERDAVIEMLGVTIGREDARDQVIQQMGVPLTRVSTSARSKGKSPAVPNCGGMSTSRSAKRLKGNCSRATLVQTNCTSGKVSVVPIVGIGGVGKTTLAQLIHNDSRVKCHFGVRIWVCVSDFFDKKKITKEIVESISGEEFNGPCSLNALQQELREQLKRRKFLLVLDDIWPNANSQWEEFYAPLRDGLDGSMILITTRYPKVADFITTGNCQPVQLGGLPDDIFWEFFRKCAFGNRDPESYLDLQVIGKSISSRLCGSPLAAKTLGRLLNMDLRKEHWMTVPNSELWQLPHQEYEILPALQLSYLYLPQELKRCFAFCSMFPKDYSFERQEIVDTWVAEGFVALAPEGSMRLEDMGMRYLDDLRSRFLFQADPKFPNQSRYVMHDLIHDMAQSVSLDECFLMQDLSHQSQRTMPHTVRHMSVEVDSECLGRMREIQHLDKLRSLRFGGRLRVEITWFNQLSNILFLSLRYCKLKTLPPSICQLTSLRYLDISDSSIKVLPQTCWCLYSLQVLDANRSALQYVHDDISKLLKLRHLALPGKASEDLSKISGLGNLSCLRNLRYFSVGKQNGRKICELKCMNQLHGALTIRSLCNVRSKEDAAEARLVDKQHLKELYLYWGTGLRHRDSEVAEGLRPHSRVERLKVNGFGGDRFPPSWFKPENLPTLKSLEIAACGWYLKSISIPYLASLEELVLSDVLIECLTAFADGMQAGSTNDYKMRHPSSSNSCSDGIASVAFTSLTALRLFKCRHLKNLEQFLSPENLPSVKSIAIEECGNLVSIPAHRFEGFPCLRDLKVRWCPKIVCPREMVLPPSIRQLSVVDCGELDRSFPVCLENLTSLTFLQLVTCNNVKFIPLSSFTGTNMLKCLVLIDCPELLSVRGSYCLSSIQYADISNCPKLTGVEQPFRKKDLRT</sequence>
<evidence type="ECO:0000256" key="3">
    <source>
        <dbReference type="ARBA" id="ARBA00022821"/>
    </source>
</evidence>
<dbReference type="Pfam" id="PF23559">
    <property type="entry name" value="WHD_DRP"/>
    <property type="match status" value="1"/>
</dbReference>
<dbReference type="PANTHER" id="PTHR36766:SF40">
    <property type="entry name" value="DISEASE RESISTANCE PROTEIN RGA3"/>
    <property type="match status" value="1"/>
</dbReference>
<dbReference type="FunFam" id="1.10.10.10:FF:000322">
    <property type="entry name" value="Probable disease resistance protein At1g63360"/>
    <property type="match status" value="1"/>
</dbReference>
<feature type="domain" description="NB-ARC" evidence="5">
    <location>
        <begin position="236"/>
        <end position="395"/>
    </location>
</feature>
<proteinExistence type="predicted"/>
<accession>A0A5J9SKK8</accession>
<dbReference type="InterPro" id="IPR027417">
    <property type="entry name" value="P-loop_NTPase"/>
</dbReference>
<keyword evidence="1" id="KW-0433">Leucine-rich repeat</keyword>
<protein>
    <submittedName>
        <fullName evidence="8">Uncharacterized protein</fullName>
    </submittedName>
</protein>
<keyword evidence="2" id="KW-0677">Repeat</keyword>
<dbReference type="Gene3D" id="1.10.10.10">
    <property type="entry name" value="Winged helix-like DNA-binding domain superfamily/Winged helix DNA-binding domain"/>
    <property type="match status" value="1"/>
</dbReference>
<evidence type="ECO:0000256" key="4">
    <source>
        <dbReference type="SAM" id="MobiDB-lite"/>
    </source>
</evidence>
<evidence type="ECO:0000313" key="9">
    <source>
        <dbReference type="Proteomes" id="UP000324897"/>
    </source>
</evidence>
<keyword evidence="9" id="KW-1185">Reference proteome</keyword>
<dbReference type="SUPFAM" id="SSF52058">
    <property type="entry name" value="L domain-like"/>
    <property type="match status" value="1"/>
</dbReference>
<dbReference type="GO" id="GO:0002758">
    <property type="term" value="P:innate immune response-activating signaling pathway"/>
    <property type="evidence" value="ECO:0007669"/>
    <property type="project" value="UniProtKB-ARBA"/>
</dbReference>
<dbReference type="SUPFAM" id="SSF52540">
    <property type="entry name" value="P-loop containing nucleoside triphosphate hydrolases"/>
    <property type="match status" value="1"/>
</dbReference>
<name>A0A5J9SKK8_9POAL</name>
<evidence type="ECO:0000259" key="7">
    <source>
        <dbReference type="Pfam" id="PF25019"/>
    </source>
</evidence>
<dbReference type="Gramene" id="TVT99493">
    <property type="protein sequence ID" value="TVT99493"/>
    <property type="gene ID" value="EJB05_55162"/>
</dbReference>
<dbReference type="Pfam" id="PF00931">
    <property type="entry name" value="NB-ARC"/>
    <property type="match status" value="1"/>
</dbReference>
<dbReference type="PRINTS" id="PR00364">
    <property type="entry name" value="DISEASERSIST"/>
</dbReference>
<dbReference type="InterPro" id="IPR058922">
    <property type="entry name" value="WHD_DRP"/>
</dbReference>
<dbReference type="Gene3D" id="3.80.10.10">
    <property type="entry name" value="Ribonuclease Inhibitor"/>
    <property type="match status" value="2"/>
</dbReference>
<dbReference type="GO" id="GO:0043531">
    <property type="term" value="F:ADP binding"/>
    <property type="evidence" value="ECO:0007669"/>
    <property type="project" value="InterPro"/>
</dbReference>
<dbReference type="PANTHER" id="PTHR36766">
    <property type="entry name" value="PLANT BROAD-SPECTRUM MILDEW RESISTANCE PROTEIN RPW8"/>
    <property type="match status" value="1"/>
</dbReference>
<dbReference type="Proteomes" id="UP000324897">
    <property type="component" value="Unassembled WGS sequence"/>
</dbReference>
<feature type="domain" description="Disease resistance protein winged helix" evidence="6">
    <location>
        <begin position="479"/>
        <end position="550"/>
    </location>
</feature>
<dbReference type="EMBL" id="RWGY01000714">
    <property type="protein sequence ID" value="TVT99493.1"/>
    <property type="molecule type" value="Genomic_DNA"/>
</dbReference>
<gene>
    <name evidence="8" type="ORF">EJB05_55162</name>
</gene>
<evidence type="ECO:0000256" key="2">
    <source>
        <dbReference type="ARBA" id="ARBA00022737"/>
    </source>
</evidence>